<name>K9YZQ6_CYAAP</name>
<dbReference type="InterPro" id="IPR054795">
    <property type="entry name" value="TumE"/>
</dbReference>
<evidence type="ECO:0000313" key="2">
    <source>
        <dbReference type="Proteomes" id="UP000010480"/>
    </source>
</evidence>
<dbReference type="AlphaFoldDB" id="K9YZQ6"/>
<evidence type="ECO:0000313" key="1">
    <source>
        <dbReference type="EMBL" id="AFZ52399.1"/>
    </source>
</evidence>
<dbReference type="EMBL" id="CP003947">
    <property type="protein sequence ID" value="AFZ52399.1"/>
    <property type="molecule type" value="Genomic_DNA"/>
</dbReference>
<dbReference type="Pfam" id="PF20126">
    <property type="entry name" value="TumE"/>
    <property type="match status" value="1"/>
</dbReference>
<dbReference type="STRING" id="755178.Cyan10605_0248"/>
<reference evidence="2" key="1">
    <citation type="journal article" date="2013" name="Proc. Natl. Acad. Sci. U.S.A.">
        <title>Improving the coverage of the cyanobacterial phylum using diversity-driven genome sequencing.</title>
        <authorList>
            <person name="Shih P.M."/>
            <person name="Wu D."/>
            <person name="Latifi A."/>
            <person name="Axen S.D."/>
            <person name="Fewer D.P."/>
            <person name="Talla E."/>
            <person name="Calteau A."/>
            <person name="Cai F."/>
            <person name="Tandeau de Marsac N."/>
            <person name="Rippka R."/>
            <person name="Herdman M."/>
            <person name="Sivonen K."/>
            <person name="Coursin T."/>
            <person name="Laurent T."/>
            <person name="Goodwin L."/>
            <person name="Nolan M."/>
            <person name="Davenport K.W."/>
            <person name="Han C.S."/>
            <person name="Rubin E.M."/>
            <person name="Eisen J.A."/>
            <person name="Woyke T."/>
            <person name="Gugger M."/>
            <person name="Kerfeld C.A."/>
        </authorList>
    </citation>
    <scope>NUCLEOTIDE SEQUENCE [LARGE SCALE GENOMIC DNA]</scope>
    <source>
        <strain evidence="2">PCC 10605</strain>
    </source>
</reference>
<proteinExistence type="predicted"/>
<dbReference type="HOGENOM" id="CLU_159819_0_0_3"/>
<protein>
    <submittedName>
        <fullName evidence="1">Uncharacterized protein</fullName>
    </submittedName>
</protein>
<dbReference type="Proteomes" id="UP000010480">
    <property type="component" value="Chromosome"/>
</dbReference>
<organism evidence="1 2">
    <name type="scientific">Cyanobacterium aponinum (strain PCC 10605)</name>
    <dbReference type="NCBI Taxonomy" id="755178"/>
    <lineage>
        <taxon>Bacteria</taxon>
        <taxon>Bacillati</taxon>
        <taxon>Cyanobacteriota</taxon>
        <taxon>Cyanophyceae</taxon>
        <taxon>Oscillatoriophycideae</taxon>
        <taxon>Chroococcales</taxon>
        <taxon>Geminocystaceae</taxon>
        <taxon>Cyanobacterium</taxon>
    </lineage>
</organism>
<dbReference type="eggNOG" id="ENOG5031EDU">
    <property type="taxonomic scope" value="Bacteria"/>
</dbReference>
<dbReference type="KEGG" id="can:Cyan10605_0248"/>
<dbReference type="InterPro" id="IPR045397">
    <property type="entry name" value="TumE-like"/>
</dbReference>
<dbReference type="PATRIC" id="fig|755178.3.peg.257"/>
<keyword evidence="2" id="KW-1185">Reference proteome</keyword>
<dbReference type="NCBIfam" id="NF045777">
    <property type="entry name" value="TumE"/>
    <property type="match status" value="1"/>
</dbReference>
<sequence length="131" mass="15855">MLPPSILFDYLNKVEQVIVQCENLYVELYIEEIITPKRANLKIRLRFHQTHLLQISEAIEIKENQLNFLDYRYHFQDESNYLIFRYDSTPHFPNLSTFPHHKHLPDDVISCQKPTIDQVLNEVIKYFENYQ</sequence>
<dbReference type="RefSeq" id="WP_015218131.1">
    <property type="nucleotide sequence ID" value="NC_019776.1"/>
</dbReference>
<gene>
    <name evidence="1" type="ordered locus">Cyan10605_0248</name>
</gene>
<accession>K9YZQ6</accession>